<reference evidence="2" key="1">
    <citation type="journal article" date="2022" name="bioRxiv">
        <title>Sequencing and chromosome-scale assembly of the giantPleurodeles waltlgenome.</title>
        <authorList>
            <person name="Brown T."/>
            <person name="Elewa A."/>
            <person name="Iarovenko S."/>
            <person name="Subramanian E."/>
            <person name="Araus A.J."/>
            <person name="Petzold A."/>
            <person name="Susuki M."/>
            <person name="Suzuki K.-i.T."/>
            <person name="Hayashi T."/>
            <person name="Toyoda A."/>
            <person name="Oliveira C."/>
            <person name="Osipova E."/>
            <person name="Leigh N.D."/>
            <person name="Simon A."/>
            <person name="Yun M.H."/>
        </authorList>
    </citation>
    <scope>NUCLEOTIDE SEQUENCE</scope>
    <source>
        <strain evidence="2">20211129_DDA</strain>
        <tissue evidence="2">Liver</tissue>
    </source>
</reference>
<accession>A0AAV7PU09</accession>
<evidence type="ECO:0000313" key="3">
    <source>
        <dbReference type="Proteomes" id="UP001066276"/>
    </source>
</evidence>
<evidence type="ECO:0000256" key="1">
    <source>
        <dbReference type="SAM" id="MobiDB-lite"/>
    </source>
</evidence>
<name>A0AAV7PU09_PLEWA</name>
<proteinExistence type="predicted"/>
<evidence type="ECO:0000313" key="2">
    <source>
        <dbReference type="EMBL" id="KAJ1131384.1"/>
    </source>
</evidence>
<sequence>MKERRADWPACFKPANQARRQRTPQGLKGVQDGTPKNKPPPVLMAPRGSDDMEDLISLWEERIGSSTRADCIAREQIEQAAKEQRLLSEGIAKEPGLQQC</sequence>
<dbReference type="Proteomes" id="UP001066276">
    <property type="component" value="Chromosome 7"/>
</dbReference>
<feature type="region of interest" description="Disordered" evidence="1">
    <location>
        <begin position="17"/>
        <end position="49"/>
    </location>
</feature>
<keyword evidence="3" id="KW-1185">Reference proteome</keyword>
<gene>
    <name evidence="2" type="ORF">NDU88_009721</name>
</gene>
<comment type="caution">
    <text evidence="2">The sequence shown here is derived from an EMBL/GenBank/DDBJ whole genome shotgun (WGS) entry which is preliminary data.</text>
</comment>
<protein>
    <submittedName>
        <fullName evidence="2">Uncharacterized protein</fullName>
    </submittedName>
</protein>
<dbReference type="EMBL" id="JANPWB010000011">
    <property type="protein sequence ID" value="KAJ1131384.1"/>
    <property type="molecule type" value="Genomic_DNA"/>
</dbReference>
<organism evidence="2 3">
    <name type="scientific">Pleurodeles waltl</name>
    <name type="common">Iberian ribbed newt</name>
    <dbReference type="NCBI Taxonomy" id="8319"/>
    <lineage>
        <taxon>Eukaryota</taxon>
        <taxon>Metazoa</taxon>
        <taxon>Chordata</taxon>
        <taxon>Craniata</taxon>
        <taxon>Vertebrata</taxon>
        <taxon>Euteleostomi</taxon>
        <taxon>Amphibia</taxon>
        <taxon>Batrachia</taxon>
        <taxon>Caudata</taxon>
        <taxon>Salamandroidea</taxon>
        <taxon>Salamandridae</taxon>
        <taxon>Pleurodelinae</taxon>
        <taxon>Pleurodeles</taxon>
    </lineage>
</organism>
<dbReference type="AlphaFoldDB" id="A0AAV7PU09"/>